<comment type="caution">
    <text evidence="3">The sequence shown here is derived from an EMBL/GenBank/DDBJ whole genome shotgun (WGS) entry which is preliminary data.</text>
</comment>
<evidence type="ECO:0000256" key="1">
    <source>
        <dbReference type="ARBA" id="ARBA00022801"/>
    </source>
</evidence>
<keyword evidence="4" id="KW-1185">Reference proteome</keyword>
<reference evidence="3" key="1">
    <citation type="journal article" date="2014" name="Int. J. Syst. Evol. Microbiol.">
        <title>Complete genome sequence of Corynebacterium casei LMG S-19264T (=DSM 44701T), isolated from a smear-ripened cheese.</title>
        <authorList>
            <consortium name="US DOE Joint Genome Institute (JGI-PGF)"/>
            <person name="Walter F."/>
            <person name="Albersmeier A."/>
            <person name="Kalinowski J."/>
            <person name="Ruckert C."/>
        </authorList>
    </citation>
    <scope>NUCLEOTIDE SEQUENCE</scope>
    <source>
        <strain evidence="3">JCM 5069</strain>
    </source>
</reference>
<reference evidence="3" key="2">
    <citation type="submission" date="2020-09" db="EMBL/GenBank/DDBJ databases">
        <authorList>
            <person name="Sun Q."/>
            <person name="Ohkuma M."/>
        </authorList>
    </citation>
    <scope>NUCLEOTIDE SEQUENCE</scope>
    <source>
        <strain evidence="3">JCM 5069</strain>
    </source>
</reference>
<dbReference type="Pfam" id="PF13581">
    <property type="entry name" value="HATPase_c_2"/>
    <property type="match status" value="1"/>
</dbReference>
<dbReference type="Gene3D" id="3.30.450.20">
    <property type="entry name" value="PAS domain"/>
    <property type="match status" value="1"/>
</dbReference>
<dbReference type="AlphaFoldDB" id="A0A919G472"/>
<dbReference type="Gene3D" id="3.30.565.10">
    <property type="entry name" value="Histidine kinase-like ATPase, C-terminal domain"/>
    <property type="match status" value="1"/>
</dbReference>
<dbReference type="Gene3D" id="3.30.450.40">
    <property type="match status" value="1"/>
</dbReference>
<dbReference type="InterPro" id="IPR035965">
    <property type="entry name" value="PAS-like_dom_sf"/>
</dbReference>
<dbReference type="InterPro" id="IPR013767">
    <property type="entry name" value="PAS_fold"/>
</dbReference>
<dbReference type="Pfam" id="PF01590">
    <property type="entry name" value="GAF"/>
    <property type="match status" value="1"/>
</dbReference>
<dbReference type="CDD" id="cd00130">
    <property type="entry name" value="PAS"/>
    <property type="match status" value="1"/>
</dbReference>
<dbReference type="InterPro" id="IPR052016">
    <property type="entry name" value="Bact_Sigma-Reg"/>
</dbReference>
<dbReference type="Pfam" id="PF08448">
    <property type="entry name" value="PAS_4"/>
    <property type="match status" value="1"/>
</dbReference>
<sequence length="802" mass="85186">MNAPSRRPDDQGFCFPVLGAVVVDGAGTVVGWSDEAARLLALPPQEVCGRPLAALLDEGERWGAGSGAVPEPGAGRVRLRRGGDGGTEVAFRVTGLGGTAGDALILFAPAERVREWGQGVSVLHAVLDQNEVGLALRDSDLVLERTNITPEMFGGPAVEPGRQLGEVVWAQDATEAEAVLGQVLATGEPVISRQHVVRSGGTPPRERTVSLSAFRMKDAYGEPSGVAAVVEDVTEQERIRKHRDLLHDAATRIGFSLDVRRTAQALADVVHGLADLVTVDLDQAVLEGDEPPPGQAALVRAAVAAAGEWPEKLLGVGGLYPTLPDSDQVRRILEGHSLLLSRQEVVRALADGPLVELLVPEHTHSLVVSPLYARGSLLGTLTSWRTERSPAYDEDELELLAEVSSRAALGIDNARRYAHEHRAAVALQERLLPRAVTDSTAAHTVGAYAPAGGGAGVGGDWFDVIALPSLRVAFVVGDVVGHGLPAAAAMGRLRTAVQNFAVLELEPAEVLAHMEDLVQRLAAESPPTRRDSIGATCMYAVYDPTNRQCVFASAGQPPPVLVRPDGSTALVRVPLGPPLGVGAEPFESTTITLDPDSVLALFTDGLLALEPYAGGDGPRRVEEKLAELSREQRTLEDIGDELLADADRTAPRDDVAVLLARTHVVDPCSLAGWEFPAEPESVAKARTAAAHQLESWGLGHLAFTTELVVSELVTNAVRYAWGPIGLRLIRDEVLICEVTDPSNTQPRLMRAGGTDEGGRGLFIVAQCTTRWGCRYGRRGKTIWTEQPLRGTGDTLGPYPEVA</sequence>
<dbReference type="InterPro" id="IPR036890">
    <property type="entry name" value="HATPase_C_sf"/>
</dbReference>
<dbReference type="SUPFAM" id="SSF55781">
    <property type="entry name" value="GAF domain-like"/>
    <property type="match status" value="1"/>
</dbReference>
<dbReference type="EMBL" id="BNCD01000005">
    <property type="protein sequence ID" value="GHH76845.1"/>
    <property type="molecule type" value="Genomic_DNA"/>
</dbReference>
<dbReference type="PROSITE" id="PS50112">
    <property type="entry name" value="PAS"/>
    <property type="match status" value="1"/>
</dbReference>
<evidence type="ECO:0000259" key="2">
    <source>
        <dbReference type="PROSITE" id="PS50112"/>
    </source>
</evidence>
<accession>A0A919G472</accession>
<dbReference type="SMART" id="SM00065">
    <property type="entry name" value="GAF"/>
    <property type="match status" value="1"/>
</dbReference>
<proteinExistence type="predicted"/>
<evidence type="ECO:0000313" key="4">
    <source>
        <dbReference type="Proteomes" id="UP000603708"/>
    </source>
</evidence>
<dbReference type="InterPro" id="IPR029016">
    <property type="entry name" value="GAF-like_dom_sf"/>
</dbReference>
<dbReference type="SUPFAM" id="SSF55785">
    <property type="entry name" value="PYP-like sensor domain (PAS domain)"/>
    <property type="match status" value="2"/>
</dbReference>
<dbReference type="SUPFAM" id="SSF81606">
    <property type="entry name" value="PP2C-like"/>
    <property type="match status" value="1"/>
</dbReference>
<dbReference type="PANTHER" id="PTHR43156">
    <property type="entry name" value="STAGE II SPORULATION PROTEIN E-RELATED"/>
    <property type="match status" value="1"/>
</dbReference>
<feature type="domain" description="PAS" evidence="2">
    <location>
        <begin position="21"/>
        <end position="57"/>
    </location>
</feature>
<name>A0A919G472_9ACTN</name>
<dbReference type="Pfam" id="PF00989">
    <property type="entry name" value="PAS"/>
    <property type="match status" value="1"/>
</dbReference>
<dbReference type="SMART" id="SM00331">
    <property type="entry name" value="PP2C_SIG"/>
    <property type="match status" value="1"/>
</dbReference>
<dbReference type="InterPro" id="IPR003018">
    <property type="entry name" value="GAF"/>
</dbReference>
<gene>
    <name evidence="3" type="ORF">GCM10018793_23520</name>
</gene>
<dbReference type="GO" id="GO:0016791">
    <property type="term" value="F:phosphatase activity"/>
    <property type="evidence" value="ECO:0007669"/>
    <property type="project" value="TreeGrafter"/>
</dbReference>
<evidence type="ECO:0000313" key="3">
    <source>
        <dbReference type="EMBL" id="GHH76845.1"/>
    </source>
</evidence>
<organism evidence="3 4">
    <name type="scientific">Streptomyces sulfonofaciens</name>
    <dbReference type="NCBI Taxonomy" id="68272"/>
    <lineage>
        <taxon>Bacteria</taxon>
        <taxon>Bacillati</taxon>
        <taxon>Actinomycetota</taxon>
        <taxon>Actinomycetes</taxon>
        <taxon>Kitasatosporales</taxon>
        <taxon>Streptomycetaceae</taxon>
        <taxon>Streptomyces</taxon>
    </lineage>
</organism>
<keyword evidence="1" id="KW-0378">Hydrolase</keyword>
<protein>
    <recommendedName>
        <fullName evidence="2">PAS domain-containing protein</fullName>
    </recommendedName>
</protein>
<dbReference type="FunFam" id="3.30.565.10:FF:000028">
    <property type="entry name" value="PAS sensor protein"/>
    <property type="match status" value="1"/>
</dbReference>
<dbReference type="InterPro" id="IPR036457">
    <property type="entry name" value="PPM-type-like_dom_sf"/>
</dbReference>
<dbReference type="InterPro" id="IPR003594">
    <property type="entry name" value="HATPase_dom"/>
</dbReference>
<dbReference type="PANTHER" id="PTHR43156:SF2">
    <property type="entry name" value="STAGE II SPORULATION PROTEIN E"/>
    <property type="match status" value="1"/>
</dbReference>
<dbReference type="Gene3D" id="3.60.40.10">
    <property type="entry name" value="PPM-type phosphatase domain"/>
    <property type="match status" value="1"/>
</dbReference>
<dbReference type="CDD" id="cd16936">
    <property type="entry name" value="HATPase_RsbW-like"/>
    <property type="match status" value="1"/>
</dbReference>
<dbReference type="InterPro" id="IPR001932">
    <property type="entry name" value="PPM-type_phosphatase-like_dom"/>
</dbReference>
<dbReference type="RefSeq" id="WP_189930889.1">
    <property type="nucleotide sequence ID" value="NZ_BNCD01000005.1"/>
</dbReference>
<dbReference type="Proteomes" id="UP000603708">
    <property type="component" value="Unassembled WGS sequence"/>
</dbReference>
<dbReference type="InterPro" id="IPR013656">
    <property type="entry name" value="PAS_4"/>
</dbReference>
<dbReference type="InterPro" id="IPR000014">
    <property type="entry name" value="PAS"/>
</dbReference>
<dbReference type="GO" id="GO:0006355">
    <property type="term" value="P:regulation of DNA-templated transcription"/>
    <property type="evidence" value="ECO:0007669"/>
    <property type="project" value="InterPro"/>
</dbReference>
<dbReference type="Pfam" id="PF07228">
    <property type="entry name" value="SpoIIE"/>
    <property type="match status" value="1"/>
</dbReference>